<dbReference type="InterPro" id="IPR036821">
    <property type="entry name" value="Peptide_deformylase_sf"/>
</dbReference>
<dbReference type="FunFam" id="3.90.45.10:FF:000003">
    <property type="entry name" value="Peptide deformylase"/>
    <property type="match status" value="1"/>
</dbReference>
<keyword evidence="3" id="KW-0378">Hydrolase</keyword>
<evidence type="ECO:0000256" key="2">
    <source>
        <dbReference type="ARBA" id="ARBA00022723"/>
    </source>
</evidence>
<dbReference type="NCBIfam" id="TIGR00079">
    <property type="entry name" value="pept_deformyl"/>
    <property type="match status" value="1"/>
</dbReference>
<dbReference type="Gene3D" id="3.90.45.10">
    <property type="entry name" value="Peptide deformylase"/>
    <property type="match status" value="1"/>
</dbReference>
<dbReference type="PANTHER" id="PTHR10458:SF22">
    <property type="entry name" value="PEPTIDE DEFORMYLASE"/>
    <property type="match status" value="1"/>
</dbReference>
<gene>
    <name evidence="5" type="ORF">METZ01_LOCUS164761</name>
</gene>
<sequence>MALLKIAKLGNPVLRQVATAIDLNELVDPESGLQAFIDDMIETMDHEGGVGLAAPQVNRSVQIVVLEYTENARYPGEISIPLTVLVNPVLSDYSKETKDGWESCLSLVDFRGLVPRSTTITLNAYDRHGKKIQKTVSGFEAVVLQHEIDHLQGLVFLDRMKDFTKLSYQEEFDKFWIKKEGSTLS</sequence>
<dbReference type="GO" id="GO:0046872">
    <property type="term" value="F:metal ion binding"/>
    <property type="evidence" value="ECO:0007669"/>
    <property type="project" value="UniProtKB-KW"/>
</dbReference>
<protein>
    <recommendedName>
        <fullName evidence="6">Peptide deformylase</fullName>
    </recommendedName>
</protein>
<dbReference type="NCBIfam" id="NF001159">
    <property type="entry name" value="PRK00150.1-3"/>
    <property type="match status" value="1"/>
</dbReference>
<dbReference type="GO" id="GO:0005739">
    <property type="term" value="C:mitochondrion"/>
    <property type="evidence" value="ECO:0007669"/>
    <property type="project" value="UniProtKB-ARBA"/>
</dbReference>
<evidence type="ECO:0000256" key="4">
    <source>
        <dbReference type="ARBA" id="ARBA00022917"/>
    </source>
</evidence>
<evidence type="ECO:0000313" key="5">
    <source>
        <dbReference type="EMBL" id="SVB11907.1"/>
    </source>
</evidence>
<name>A0A382BFF1_9ZZZZ</name>
<evidence type="ECO:0000256" key="3">
    <source>
        <dbReference type="ARBA" id="ARBA00022801"/>
    </source>
</evidence>
<dbReference type="CDD" id="cd00487">
    <property type="entry name" value="Pep_deformylase"/>
    <property type="match status" value="1"/>
</dbReference>
<dbReference type="GO" id="GO:0006412">
    <property type="term" value="P:translation"/>
    <property type="evidence" value="ECO:0007669"/>
    <property type="project" value="UniProtKB-KW"/>
</dbReference>
<dbReference type="EMBL" id="UINC01029347">
    <property type="protein sequence ID" value="SVB11907.1"/>
    <property type="molecule type" value="Genomic_DNA"/>
</dbReference>
<dbReference type="PANTHER" id="PTHR10458">
    <property type="entry name" value="PEPTIDE DEFORMYLASE"/>
    <property type="match status" value="1"/>
</dbReference>
<dbReference type="InterPro" id="IPR023635">
    <property type="entry name" value="Peptide_deformylase"/>
</dbReference>
<evidence type="ECO:0008006" key="6">
    <source>
        <dbReference type="Google" id="ProtNLM"/>
    </source>
</evidence>
<dbReference type="AlphaFoldDB" id="A0A382BFF1"/>
<comment type="similarity">
    <text evidence="1">Belongs to the polypeptide deformylase family.</text>
</comment>
<organism evidence="5">
    <name type="scientific">marine metagenome</name>
    <dbReference type="NCBI Taxonomy" id="408172"/>
    <lineage>
        <taxon>unclassified sequences</taxon>
        <taxon>metagenomes</taxon>
        <taxon>ecological metagenomes</taxon>
    </lineage>
</organism>
<dbReference type="GO" id="GO:0042586">
    <property type="term" value="F:peptide deformylase activity"/>
    <property type="evidence" value="ECO:0007669"/>
    <property type="project" value="InterPro"/>
</dbReference>
<dbReference type="HAMAP" id="MF_00163">
    <property type="entry name" value="Pep_deformylase"/>
    <property type="match status" value="1"/>
</dbReference>
<keyword evidence="2" id="KW-0479">Metal-binding</keyword>
<dbReference type="SUPFAM" id="SSF56420">
    <property type="entry name" value="Peptide deformylase"/>
    <property type="match status" value="1"/>
</dbReference>
<dbReference type="Pfam" id="PF01327">
    <property type="entry name" value="Pep_deformylase"/>
    <property type="match status" value="1"/>
</dbReference>
<keyword evidence="4" id="KW-0648">Protein biosynthesis</keyword>
<dbReference type="PIRSF" id="PIRSF004749">
    <property type="entry name" value="Pep_def"/>
    <property type="match status" value="1"/>
</dbReference>
<reference evidence="5" key="1">
    <citation type="submission" date="2018-05" db="EMBL/GenBank/DDBJ databases">
        <authorList>
            <person name="Lanie J.A."/>
            <person name="Ng W.-L."/>
            <person name="Kazmierczak K.M."/>
            <person name="Andrzejewski T.M."/>
            <person name="Davidsen T.M."/>
            <person name="Wayne K.J."/>
            <person name="Tettelin H."/>
            <person name="Glass J.I."/>
            <person name="Rusch D."/>
            <person name="Podicherti R."/>
            <person name="Tsui H.-C.T."/>
            <person name="Winkler M.E."/>
        </authorList>
    </citation>
    <scope>NUCLEOTIDE SEQUENCE</scope>
</reference>
<dbReference type="PRINTS" id="PR01576">
    <property type="entry name" value="PDEFORMYLASE"/>
</dbReference>
<evidence type="ECO:0000256" key="1">
    <source>
        <dbReference type="ARBA" id="ARBA00010759"/>
    </source>
</evidence>
<accession>A0A382BFF1</accession>
<proteinExistence type="inferred from homology"/>